<dbReference type="Proteomes" id="UP000244336">
    <property type="component" value="Chromosome 6"/>
</dbReference>
<feature type="compositionally biased region" description="Basic and acidic residues" evidence="1">
    <location>
        <begin position="286"/>
        <end position="304"/>
    </location>
</feature>
<dbReference type="OrthoDB" id="10511499at2759"/>
<proteinExistence type="predicted"/>
<feature type="region of interest" description="Disordered" evidence="1">
    <location>
        <begin position="286"/>
        <end position="310"/>
    </location>
</feature>
<evidence type="ECO:0000313" key="3">
    <source>
        <dbReference type="Proteomes" id="UP000244336"/>
    </source>
</evidence>
<accession>A0A2T7D8G0</accession>
<organism evidence="2 3">
    <name type="scientific">Panicum hallii var. hallii</name>
    <dbReference type="NCBI Taxonomy" id="1504633"/>
    <lineage>
        <taxon>Eukaryota</taxon>
        <taxon>Viridiplantae</taxon>
        <taxon>Streptophyta</taxon>
        <taxon>Embryophyta</taxon>
        <taxon>Tracheophyta</taxon>
        <taxon>Spermatophyta</taxon>
        <taxon>Magnoliopsida</taxon>
        <taxon>Liliopsida</taxon>
        <taxon>Poales</taxon>
        <taxon>Poaceae</taxon>
        <taxon>PACMAD clade</taxon>
        <taxon>Panicoideae</taxon>
        <taxon>Panicodae</taxon>
        <taxon>Paniceae</taxon>
        <taxon>Panicinae</taxon>
        <taxon>Panicum</taxon>
        <taxon>Panicum sect. Panicum</taxon>
    </lineage>
</organism>
<dbReference type="AlphaFoldDB" id="A0A2T7D8G0"/>
<dbReference type="EMBL" id="CM009754">
    <property type="protein sequence ID" value="PUZ51901.1"/>
    <property type="molecule type" value="Genomic_DNA"/>
</dbReference>
<reference evidence="2 3" key="1">
    <citation type="submission" date="2018-04" db="EMBL/GenBank/DDBJ databases">
        <title>WGS assembly of Panicum hallii var. hallii HAL2.</title>
        <authorList>
            <person name="Lovell J."/>
            <person name="Jenkins J."/>
            <person name="Lowry D."/>
            <person name="Mamidi S."/>
            <person name="Sreedasyam A."/>
            <person name="Weng X."/>
            <person name="Barry K."/>
            <person name="Bonette J."/>
            <person name="Campitelli B."/>
            <person name="Daum C."/>
            <person name="Gordon S."/>
            <person name="Gould B."/>
            <person name="Lipzen A."/>
            <person name="MacQueen A."/>
            <person name="Palacio-Mejia J."/>
            <person name="Plott C."/>
            <person name="Shakirov E."/>
            <person name="Shu S."/>
            <person name="Yoshinaga Y."/>
            <person name="Zane M."/>
            <person name="Rokhsar D."/>
            <person name="Grimwood J."/>
            <person name="Schmutz J."/>
            <person name="Juenger T."/>
        </authorList>
    </citation>
    <scope>NUCLEOTIDE SEQUENCE [LARGE SCALE GENOMIC DNA]</scope>
    <source>
        <strain evidence="3">cv. HAL2</strain>
    </source>
</reference>
<name>A0A2T7D8G0_9POAL</name>
<evidence type="ECO:0000256" key="1">
    <source>
        <dbReference type="SAM" id="MobiDB-lite"/>
    </source>
</evidence>
<dbReference type="Gramene" id="PUZ51901">
    <property type="protein sequence ID" value="PUZ51901"/>
    <property type="gene ID" value="GQ55_6G228300"/>
</dbReference>
<protein>
    <submittedName>
        <fullName evidence="2">Uncharacterized protein</fullName>
    </submittedName>
</protein>
<sequence length="424" mass="46046">MYSIPYSLFPSPDNRMQEGIIARLTRDASYAGWQRAITRSSRRGGRPVTRRWWRLSSSSSSWWPAASELDALEDLAHLLERDEEHDGEGALAHHGGDEPLVQSHGPLGPHGLERAVHGAGVRRGRAGRHLHVHHPRLDHVDGVGGRGGYEARGEAGGDVRGEAVGAGAPAREDGLLGLVVGGQLRRRDDHGAVHRERRAAPEAADALVARHPADGVPDAAVVAALGEGQAPVRLHPHHGHVGRVAHGRADAARDEPRRDLAVQRQHAAVLLGPLGLEDVVEPHPRGGVERLAEHGGGHPGEEPRGALGAQDLRADGERAGLPRRRHRDFLRERHGLAARGDRERRAHRRLRRRRGRRLPLQLHADLDEVERVRGAAGHDGGDAALDESLDPHCSLPCFLPRRCSFLPLRLPFIGEGGSETKGSR</sequence>
<evidence type="ECO:0000313" key="2">
    <source>
        <dbReference type="EMBL" id="PUZ51901.1"/>
    </source>
</evidence>
<keyword evidence="3" id="KW-1185">Reference proteome</keyword>
<gene>
    <name evidence="2" type="ORF">GQ55_6G228300</name>
</gene>